<name>G9MNE8_HYPVG</name>
<feature type="compositionally biased region" description="Polar residues" evidence="1">
    <location>
        <begin position="50"/>
        <end position="63"/>
    </location>
</feature>
<gene>
    <name evidence="2" type="ORF">TRIVIDRAFT_220675</name>
</gene>
<evidence type="ECO:0000256" key="1">
    <source>
        <dbReference type="SAM" id="MobiDB-lite"/>
    </source>
</evidence>
<feature type="region of interest" description="Disordered" evidence="1">
    <location>
        <begin position="42"/>
        <end position="63"/>
    </location>
</feature>
<dbReference type="Proteomes" id="UP000007115">
    <property type="component" value="Unassembled WGS sequence"/>
</dbReference>
<dbReference type="InParanoid" id="G9MNE8"/>
<evidence type="ECO:0000313" key="2">
    <source>
        <dbReference type="EMBL" id="EHK23404.1"/>
    </source>
</evidence>
<dbReference type="EMBL" id="ABDF02000005">
    <property type="protein sequence ID" value="EHK23404.1"/>
    <property type="molecule type" value="Genomic_DNA"/>
</dbReference>
<dbReference type="HOGENOM" id="CLU_2292092_0_0_1"/>
<proteinExistence type="predicted"/>
<sequence length="101" mass="10993">MPVHMATSILPSTTLKLPQWIIDQALKKLRLLLRGDPVLTRGDLPGAETTAASWEQPPLNQTTAESCVPASAHNGKWPCLQPAVPEYAETGDNNVYLFPTT</sequence>
<dbReference type="GeneID" id="25791499"/>
<organism evidence="2 3">
    <name type="scientific">Hypocrea virens (strain Gv29-8 / FGSC 10586)</name>
    <name type="common">Gliocladium virens</name>
    <name type="synonym">Trichoderma virens</name>
    <dbReference type="NCBI Taxonomy" id="413071"/>
    <lineage>
        <taxon>Eukaryota</taxon>
        <taxon>Fungi</taxon>
        <taxon>Dikarya</taxon>
        <taxon>Ascomycota</taxon>
        <taxon>Pezizomycotina</taxon>
        <taxon>Sordariomycetes</taxon>
        <taxon>Hypocreomycetidae</taxon>
        <taxon>Hypocreales</taxon>
        <taxon>Hypocreaceae</taxon>
        <taxon>Trichoderma</taxon>
    </lineage>
</organism>
<protein>
    <submittedName>
        <fullName evidence="2">Uncharacterized protein</fullName>
    </submittedName>
</protein>
<dbReference type="eggNOG" id="ENOG502QSYK">
    <property type="taxonomic scope" value="Eukaryota"/>
</dbReference>
<accession>G9MNE8</accession>
<comment type="caution">
    <text evidence="2">The sequence shown here is derived from an EMBL/GenBank/DDBJ whole genome shotgun (WGS) entry which is preliminary data.</text>
</comment>
<dbReference type="VEuPathDB" id="FungiDB:TRIVIDRAFT_220675"/>
<dbReference type="RefSeq" id="XP_013957633.1">
    <property type="nucleotide sequence ID" value="XM_014102158.1"/>
</dbReference>
<dbReference type="AlphaFoldDB" id="G9MNE8"/>
<reference evidence="2 3" key="1">
    <citation type="journal article" date="2011" name="Genome Biol.">
        <title>Comparative genome sequence analysis underscores mycoparasitism as the ancestral life style of Trichoderma.</title>
        <authorList>
            <person name="Kubicek C.P."/>
            <person name="Herrera-Estrella A."/>
            <person name="Seidl-Seiboth V."/>
            <person name="Martinez D.A."/>
            <person name="Druzhinina I.S."/>
            <person name="Thon M."/>
            <person name="Zeilinger S."/>
            <person name="Casas-Flores S."/>
            <person name="Horwitz B.A."/>
            <person name="Mukherjee P.K."/>
            <person name="Mukherjee M."/>
            <person name="Kredics L."/>
            <person name="Alcaraz L.D."/>
            <person name="Aerts A."/>
            <person name="Antal Z."/>
            <person name="Atanasova L."/>
            <person name="Cervantes-Badillo M.G."/>
            <person name="Challacombe J."/>
            <person name="Chertkov O."/>
            <person name="McCluskey K."/>
            <person name="Coulpier F."/>
            <person name="Deshpande N."/>
            <person name="von Doehren H."/>
            <person name="Ebbole D.J."/>
            <person name="Esquivel-Naranjo E.U."/>
            <person name="Fekete E."/>
            <person name="Flipphi M."/>
            <person name="Glaser F."/>
            <person name="Gomez-Rodriguez E.Y."/>
            <person name="Gruber S."/>
            <person name="Han C."/>
            <person name="Henrissat B."/>
            <person name="Hermosa R."/>
            <person name="Hernandez-Onate M."/>
            <person name="Karaffa L."/>
            <person name="Kosti I."/>
            <person name="Le Crom S."/>
            <person name="Lindquist E."/>
            <person name="Lucas S."/>
            <person name="Luebeck M."/>
            <person name="Luebeck P.S."/>
            <person name="Margeot A."/>
            <person name="Metz B."/>
            <person name="Misra M."/>
            <person name="Nevalainen H."/>
            <person name="Omann M."/>
            <person name="Packer N."/>
            <person name="Perrone G."/>
            <person name="Uresti-Rivera E.E."/>
            <person name="Salamov A."/>
            <person name="Schmoll M."/>
            <person name="Seiboth B."/>
            <person name="Shapiro H."/>
            <person name="Sukno S."/>
            <person name="Tamayo-Ramos J.A."/>
            <person name="Tisch D."/>
            <person name="Wiest A."/>
            <person name="Wilkinson H.H."/>
            <person name="Zhang M."/>
            <person name="Coutinho P.M."/>
            <person name="Kenerley C.M."/>
            <person name="Monte E."/>
            <person name="Baker S.E."/>
            <person name="Grigoriev I.V."/>
        </authorList>
    </citation>
    <scope>NUCLEOTIDE SEQUENCE [LARGE SCALE GENOMIC DNA]</scope>
    <source>
        <strain evidence="3">Gv29-8 / FGSC 10586</strain>
    </source>
</reference>
<keyword evidence="3" id="KW-1185">Reference proteome</keyword>
<evidence type="ECO:0000313" key="3">
    <source>
        <dbReference type="Proteomes" id="UP000007115"/>
    </source>
</evidence>